<feature type="compositionally biased region" description="Basic residues" evidence="1">
    <location>
        <begin position="71"/>
        <end position="83"/>
    </location>
</feature>
<feature type="region of interest" description="Disordered" evidence="1">
    <location>
        <begin position="1"/>
        <end position="87"/>
    </location>
</feature>
<accession>A0A147BAK0</accession>
<evidence type="ECO:0000256" key="1">
    <source>
        <dbReference type="SAM" id="MobiDB-lite"/>
    </source>
</evidence>
<proteinExistence type="predicted"/>
<sequence>HLGTLAEPRNPTAPPAPSLPDPAKNAGRTGSSPPSRGRQGHEGLPSGQEHTTWAAARNQKRHEGAPARKQAQAKRKMPRRRGYGYRDCGLRPGGAEERLVEGHVIQLPWPRRPLLRGRFSIGIAFPPFGFFVVWIVAWDPFSEPRSSRKRHGK</sequence>
<name>A0A147BAK0_IXORI</name>
<evidence type="ECO:0000313" key="3">
    <source>
        <dbReference type="EMBL" id="JAR87809.1"/>
    </source>
</evidence>
<keyword evidence="2" id="KW-0812">Transmembrane</keyword>
<feature type="compositionally biased region" description="Low complexity" evidence="1">
    <location>
        <begin position="1"/>
        <end position="10"/>
    </location>
</feature>
<organism evidence="3">
    <name type="scientific">Ixodes ricinus</name>
    <name type="common">Common tick</name>
    <name type="synonym">Acarus ricinus</name>
    <dbReference type="NCBI Taxonomy" id="34613"/>
    <lineage>
        <taxon>Eukaryota</taxon>
        <taxon>Metazoa</taxon>
        <taxon>Ecdysozoa</taxon>
        <taxon>Arthropoda</taxon>
        <taxon>Chelicerata</taxon>
        <taxon>Arachnida</taxon>
        <taxon>Acari</taxon>
        <taxon>Parasitiformes</taxon>
        <taxon>Ixodida</taxon>
        <taxon>Ixodoidea</taxon>
        <taxon>Ixodidae</taxon>
        <taxon>Ixodinae</taxon>
        <taxon>Ixodes</taxon>
    </lineage>
</organism>
<dbReference type="AlphaFoldDB" id="A0A147BAK0"/>
<protein>
    <submittedName>
        <fullName evidence="3">Uncharacterized protein</fullName>
    </submittedName>
</protein>
<reference evidence="3" key="1">
    <citation type="journal article" date="2018" name="PLoS Negl. Trop. Dis.">
        <title>Sialome diversity of ticks revealed by RNAseq of single tick salivary glands.</title>
        <authorList>
            <person name="Perner J."/>
            <person name="Kropackova S."/>
            <person name="Kopacek P."/>
            <person name="Ribeiro J.M."/>
        </authorList>
    </citation>
    <scope>NUCLEOTIDE SEQUENCE</scope>
    <source>
        <strain evidence="3">Siblings of single egg batch collected in Ceske Budejovice</strain>
        <tissue evidence="3">Salivary glands</tissue>
    </source>
</reference>
<feature type="compositionally biased region" description="Pro residues" evidence="1">
    <location>
        <begin position="11"/>
        <end position="20"/>
    </location>
</feature>
<feature type="transmembrane region" description="Helical" evidence="2">
    <location>
        <begin position="119"/>
        <end position="138"/>
    </location>
</feature>
<evidence type="ECO:0000256" key="2">
    <source>
        <dbReference type="SAM" id="Phobius"/>
    </source>
</evidence>
<keyword evidence="2" id="KW-1133">Transmembrane helix</keyword>
<feature type="non-terminal residue" evidence="3">
    <location>
        <position position="1"/>
    </location>
</feature>
<dbReference type="EMBL" id="GEGO01007595">
    <property type="protein sequence ID" value="JAR87809.1"/>
    <property type="molecule type" value="Transcribed_RNA"/>
</dbReference>
<keyword evidence="2" id="KW-0472">Membrane</keyword>